<dbReference type="InterPro" id="IPR058031">
    <property type="entry name" value="AAA_lid_NorR"/>
</dbReference>
<protein>
    <submittedName>
        <fullName evidence="8">Sigma-54-dependent Fis family transcriptional regulator</fullName>
    </submittedName>
</protein>
<dbReference type="GO" id="GO:0043565">
    <property type="term" value="F:sequence-specific DNA binding"/>
    <property type="evidence" value="ECO:0007669"/>
    <property type="project" value="InterPro"/>
</dbReference>
<evidence type="ECO:0000313" key="9">
    <source>
        <dbReference type="Proteomes" id="UP000500961"/>
    </source>
</evidence>
<dbReference type="FunFam" id="3.40.50.300:FF:000006">
    <property type="entry name" value="DNA-binding transcriptional regulator NtrC"/>
    <property type="match status" value="1"/>
</dbReference>
<feature type="modified residue" description="4-aspartylphosphate" evidence="5">
    <location>
        <position position="54"/>
    </location>
</feature>
<proteinExistence type="predicted"/>
<evidence type="ECO:0000256" key="2">
    <source>
        <dbReference type="ARBA" id="ARBA00022840"/>
    </source>
</evidence>
<dbReference type="Gene3D" id="3.40.50.2300">
    <property type="match status" value="1"/>
</dbReference>
<evidence type="ECO:0000256" key="5">
    <source>
        <dbReference type="PROSITE-ProRule" id="PRU00169"/>
    </source>
</evidence>
<dbReference type="Pfam" id="PF00158">
    <property type="entry name" value="Sigma54_activat"/>
    <property type="match status" value="1"/>
</dbReference>
<gene>
    <name evidence="8" type="ORF">FHG85_04920</name>
</gene>
<accession>A0A7D3XK92</accession>
<feature type="domain" description="Sigma-54 factor interaction" evidence="6">
    <location>
        <begin position="150"/>
        <end position="380"/>
    </location>
</feature>
<evidence type="ECO:0000313" key="8">
    <source>
        <dbReference type="EMBL" id="QKG79630.1"/>
    </source>
</evidence>
<keyword evidence="9" id="KW-1185">Reference proteome</keyword>
<evidence type="ECO:0000256" key="1">
    <source>
        <dbReference type="ARBA" id="ARBA00022741"/>
    </source>
</evidence>
<dbReference type="SUPFAM" id="SSF52172">
    <property type="entry name" value="CheY-like"/>
    <property type="match status" value="1"/>
</dbReference>
<dbReference type="InterPro" id="IPR002197">
    <property type="entry name" value="HTH_Fis"/>
</dbReference>
<dbReference type="PANTHER" id="PTHR32071">
    <property type="entry name" value="TRANSCRIPTIONAL REGULATORY PROTEIN"/>
    <property type="match status" value="1"/>
</dbReference>
<evidence type="ECO:0000256" key="4">
    <source>
        <dbReference type="ARBA" id="ARBA00023163"/>
    </source>
</evidence>
<dbReference type="PRINTS" id="PR01590">
    <property type="entry name" value="HTHFIS"/>
</dbReference>
<dbReference type="InterPro" id="IPR003593">
    <property type="entry name" value="AAA+_ATPase"/>
</dbReference>
<dbReference type="Gene3D" id="1.10.8.60">
    <property type="match status" value="1"/>
</dbReference>
<evidence type="ECO:0000259" key="6">
    <source>
        <dbReference type="PROSITE" id="PS50045"/>
    </source>
</evidence>
<dbReference type="Pfam" id="PF02954">
    <property type="entry name" value="HTH_8"/>
    <property type="match status" value="1"/>
</dbReference>
<dbReference type="GO" id="GO:0000160">
    <property type="term" value="P:phosphorelay signal transduction system"/>
    <property type="evidence" value="ECO:0007669"/>
    <property type="project" value="InterPro"/>
</dbReference>
<dbReference type="CDD" id="cd00009">
    <property type="entry name" value="AAA"/>
    <property type="match status" value="1"/>
</dbReference>
<dbReference type="InterPro" id="IPR002078">
    <property type="entry name" value="Sigma_54_int"/>
</dbReference>
<dbReference type="InterPro" id="IPR025943">
    <property type="entry name" value="Sigma_54_int_dom_ATP-bd_2"/>
</dbReference>
<sequence>MKDIRILVLDDEKVFRKEIKEFLDGEGFTALTAERPSEAFEILQENQIDIMILDLRLPEMDGLQVLEKVKNEYPDIEVIMITGHGDMDAVINAMRLGAVEFFPKPFRLLDMRAAIQRTKRYISLHEQLKEISQTYSLVSKDLIESIGSEIIGNSFGIRQVVDLMGKVAKTDNTSVLITGESGTGKELVARGIHYLSSRKKSYFYAVNCSAIPDSLFESEFFGHKKGAFTGANEDKAGWFEVAHGGTLFLDEVVEMQPAMQSKLLRVLEERKIRRIGSSVDIPIDVRIIAATNQDVNKLIEEGKFRSDLYYRLNSFQIHIPPLRERKEDIPLLLDYYLKHISKKLGKKITSVDPMIEKAMLNYSFPGNVREMRNMIERAIILSDSGRLTMKNFVGLIAPQVESNASGVIGEDIFDLELIEKIVIMKALEKTGYKKSEAAQLLNITRQALDRRIEKYDINL</sequence>
<keyword evidence="4" id="KW-0804">Transcription</keyword>
<dbReference type="SMART" id="SM00448">
    <property type="entry name" value="REC"/>
    <property type="match status" value="1"/>
</dbReference>
<dbReference type="PROSITE" id="PS50110">
    <property type="entry name" value="RESPONSE_REGULATORY"/>
    <property type="match status" value="1"/>
</dbReference>
<dbReference type="Proteomes" id="UP000500961">
    <property type="component" value="Chromosome"/>
</dbReference>
<dbReference type="Pfam" id="PF25601">
    <property type="entry name" value="AAA_lid_14"/>
    <property type="match status" value="1"/>
</dbReference>
<keyword evidence="1" id="KW-0547">Nucleotide-binding</keyword>
<dbReference type="Gene3D" id="3.40.50.300">
    <property type="entry name" value="P-loop containing nucleotide triphosphate hydrolases"/>
    <property type="match status" value="1"/>
</dbReference>
<dbReference type="KEGG" id="ttz:FHG85_04920"/>
<feature type="domain" description="Response regulatory" evidence="7">
    <location>
        <begin position="5"/>
        <end position="119"/>
    </location>
</feature>
<evidence type="ECO:0000256" key="3">
    <source>
        <dbReference type="ARBA" id="ARBA00023015"/>
    </source>
</evidence>
<evidence type="ECO:0000259" key="7">
    <source>
        <dbReference type="PROSITE" id="PS50110"/>
    </source>
</evidence>
<dbReference type="GO" id="GO:0006355">
    <property type="term" value="P:regulation of DNA-templated transcription"/>
    <property type="evidence" value="ECO:0007669"/>
    <property type="project" value="InterPro"/>
</dbReference>
<keyword evidence="2" id="KW-0067">ATP-binding</keyword>
<keyword evidence="5" id="KW-0597">Phosphoprotein</keyword>
<dbReference type="PROSITE" id="PS00676">
    <property type="entry name" value="SIGMA54_INTERACT_2"/>
    <property type="match status" value="1"/>
</dbReference>
<dbReference type="Gene3D" id="1.10.10.60">
    <property type="entry name" value="Homeodomain-like"/>
    <property type="match status" value="1"/>
</dbReference>
<name>A0A7D3XK92_9BACT</name>
<dbReference type="AlphaFoldDB" id="A0A7D3XK92"/>
<dbReference type="SUPFAM" id="SSF52540">
    <property type="entry name" value="P-loop containing nucleoside triphosphate hydrolases"/>
    <property type="match status" value="1"/>
</dbReference>
<dbReference type="InterPro" id="IPR001789">
    <property type="entry name" value="Sig_transdc_resp-reg_receiver"/>
</dbReference>
<reference evidence="8 9" key="1">
    <citation type="submission" date="2019-07" db="EMBL/GenBank/DDBJ databases">
        <title>Thalassofilum flectens gen. nov., sp. nov., a novel moderate thermophilic anaerobe from a shallow sea hot spring in Kunashir Island (Russia), representing a new family in the order Bacteroidales, and proposal of Thalassofilacea fam. nov.</title>
        <authorList>
            <person name="Kochetkova T.V."/>
            <person name="Podosokorskaya O.A."/>
            <person name="Novikov A."/>
            <person name="Elcheninov A.G."/>
            <person name="Toshchakov S.V."/>
            <person name="Kublanov I.V."/>
        </authorList>
    </citation>
    <scope>NUCLEOTIDE SEQUENCE [LARGE SCALE GENOMIC DNA]</scope>
    <source>
        <strain evidence="8 9">38-H</strain>
    </source>
</reference>
<keyword evidence="3" id="KW-0805">Transcription regulation</keyword>
<dbReference type="EMBL" id="CP041345">
    <property type="protein sequence ID" value="QKG79630.1"/>
    <property type="molecule type" value="Genomic_DNA"/>
</dbReference>
<dbReference type="GO" id="GO:0005524">
    <property type="term" value="F:ATP binding"/>
    <property type="evidence" value="ECO:0007669"/>
    <property type="project" value="UniProtKB-KW"/>
</dbReference>
<dbReference type="InterPro" id="IPR027417">
    <property type="entry name" value="P-loop_NTPase"/>
</dbReference>
<dbReference type="InterPro" id="IPR011006">
    <property type="entry name" value="CheY-like_superfamily"/>
</dbReference>
<dbReference type="PROSITE" id="PS00675">
    <property type="entry name" value="SIGMA54_INTERACT_1"/>
    <property type="match status" value="1"/>
</dbReference>
<dbReference type="RefSeq" id="WP_173073554.1">
    <property type="nucleotide sequence ID" value="NZ_CP041345.1"/>
</dbReference>
<dbReference type="InterPro" id="IPR025662">
    <property type="entry name" value="Sigma_54_int_dom_ATP-bd_1"/>
</dbReference>
<dbReference type="InterPro" id="IPR009057">
    <property type="entry name" value="Homeodomain-like_sf"/>
</dbReference>
<organism evidence="8 9">
    <name type="scientific">Tenuifilum thalassicum</name>
    <dbReference type="NCBI Taxonomy" id="2590900"/>
    <lineage>
        <taxon>Bacteria</taxon>
        <taxon>Pseudomonadati</taxon>
        <taxon>Bacteroidota</taxon>
        <taxon>Bacteroidia</taxon>
        <taxon>Bacteroidales</taxon>
        <taxon>Tenuifilaceae</taxon>
        <taxon>Tenuifilum</taxon>
    </lineage>
</organism>
<dbReference type="SUPFAM" id="SSF46689">
    <property type="entry name" value="Homeodomain-like"/>
    <property type="match status" value="1"/>
</dbReference>
<dbReference type="PANTHER" id="PTHR32071:SF57">
    <property type="entry name" value="C4-DICARBOXYLATE TRANSPORT TRANSCRIPTIONAL REGULATORY PROTEIN DCTD"/>
    <property type="match status" value="1"/>
</dbReference>
<dbReference type="PROSITE" id="PS50045">
    <property type="entry name" value="SIGMA54_INTERACT_4"/>
    <property type="match status" value="1"/>
</dbReference>
<dbReference type="SMART" id="SM00382">
    <property type="entry name" value="AAA"/>
    <property type="match status" value="1"/>
</dbReference>
<dbReference type="Pfam" id="PF00072">
    <property type="entry name" value="Response_reg"/>
    <property type="match status" value="1"/>
</dbReference>